<name>A0A1G1KQY0_9BACT</name>
<dbReference type="EMBL" id="MHFR01000068">
    <property type="protein sequence ID" value="OGW95245.1"/>
    <property type="molecule type" value="Genomic_DNA"/>
</dbReference>
<reference evidence="2 3" key="1">
    <citation type="journal article" date="2016" name="Nat. Commun.">
        <title>Thousands of microbial genomes shed light on interconnected biogeochemical processes in an aquifer system.</title>
        <authorList>
            <person name="Anantharaman K."/>
            <person name="Brown C.T."/>
            <person name="Hug L.A."/>
            <person name="Sharon I."/>
            <person name="Castelle C.J."/>
            <person name="Probst A.J."/>
            <person name="Thomas B.C."/>
            <person name="Singh A."/>
            <person name="Wilkins M.J."/>
            <person name="Karaoz U."/>
            <person name="Brodie E.L."/>
            <person name="Williams K.H."/>
            <person name="Hubbard S.S."/>
            <person name="Banfield J.F."/>
        </authorList>
    </citation>
    <scope>NUCLEOTIDE SEQUENCE [LARGE SCALE GENOMIC DNA]</scope>
</reference>
<accession>A0A1G1KQY0</accession>
<dbReference type="SUPFAM" id="SSF53335">
    <property type="entry name" value="S-adenosyl-L-methionine-dependent methyltransferases"/>
    <property type="match status" value="1"/>
</dbReference>
<dbReference type="AlphaFoldDB" id="A0A1G1KQY0"/>
<dbReference type="InterPro" id="IPR029063">
    <property type="entry name" value="SAM-dependent_MTases_sf"/>
</dbReference>
<sequence>MVKYFIKGRMKFMSENKVEKPVKINLETFDEETLQDTYHLIRHINHYVGSARLSLLHLEHFSKKWKKNERINILDVGSGTSGIPEAIANWTLDKNFRISVTGTDTDLKALTPFQRNMQGYKEINLIQCRSPQFPFRDQSFDYVISSTFFHQLANREAVETLRSFDRIAKRGMIITDFLKRESALTGLATIALLSQNLTIQNTSLFSVDRGFRRYEIETILTQSRLDYLFFTEHTEHQFAVVGEKK</sequence>
<protein>
    <recommendedName>
        <fullName evidence="1">Methyltransferase domain-containing protein</fullName>
    </recommendedName>
</protein>
<proteinExistence type="predicted"/>
<comment type="caution">
    <text evidence="2">The sequence shown here is derived from an EMBL/GenBank/DDBJ whole genome shotgun (WGS) entry which is preliminary data.</text>
</comment>
<dbReference type="CDD" id="cd02440">
    <property type="entry name" value="AdoMet_MTases"/>
    <property type="match status" value="1"/>
</dbReference>
<organism evidence="2 3">
    <name type="scientific">Candidatus Danuiimicrobium aquiferis</name>
    <dbReference type="NCBI Taxonomy" id="1801832"/>
    <lineage>
        <taxon>Bacteria</taxon>
        <taxon>Pseudomonadati</taxon>
        <taxon>Candidatus Omnitrophota</taxon>
        <taxon>Candidatus Danuiimicrobium</taxon>
    </lineage>
</organism>
<dbReference type="InterPro" id="IPR041698">
    <property type="entry name" value="Methyltransf_25"/>
</dbReference>
<feature type="domain" description="Methyltransferase" evidence="1">
    <location>
        <begin position="73"/>
        <end position="171"/>
    </location>
</feature>
<evidence type="ECO:0000313" key="2">
    <source>
        <dbReference type="EMBL" id="OGW95245.1"/>
    </source>
</evidence>
<dbReference type="Gene3D" id="3.40.50.150">
    <property type="entry name" value="Vaccinia Virus protein VP39"/>
    <property type="match status" value="1"/>
</dbReference>
<evidence type="ECO:0000259" key="1">
    <source>
        <dbReference type="Pfam" id="PF13649"/>
    </source>
</evidence>
<gene>
    <name evidence="2" type="ORF">A3G33_04760</name>
</gene>
<evidence type="ECO:0000313" key="3">
    <source>
        <dbReference type="Proteomes" id="UP000178187"/>
    </source>
</evidence>
<dbReference type="Proteomes" id="UP000178187">
    <property type="component" value="Unassembled WGS sequence"/>
</dbReference>
<dbReference type="Pfam" id="PF13649">
    <property type="entry name" value="Methyltransf_25"/>
    <property type="match status" value="1"/>
</dbReference>